<protein>
    <submittedName>
        <fullName evidence="2">Uncharacterized protein</fullName>
    </submittedName>
</protein>
<accession>A0A921ZUC8</accession>
<evidence type="ECO:0000313" key="2">
    <source>
        <dbReference type="EMBL" id="KAG6464143.1"/>
    </source>
</evidence>
<feature type="compositionally biased region" description="Basic and acidic residues" evidence="1">
    <location>
        <begin position="68"/>
        <end position="83"/>
    </location>
</feature>
<gene>
    <name evidence="2" type="ORF">O3G_MSEX014308</name>
</gene>
<feature type="compositionally biased region" description="Basic and acidic residues" evidence="1">
    <location>
        <begin position="36"/>
        <end position="61"/>
    </location>
</feature>
<dbReference type="EMBL" id="JH669102">
    <property type="protein sequence ID" value="KAG6464143.1"/>
    <property type="molecule type" value="Genomic_DNA"/>
</dbReference>
<dbReference type="Proteomes" id="UP000791440">
    <property type="component" value="Unassembled WGS sequence"/>
</dbReference>
<name>A0A921ZUC8_MANSE</name>
<comment type="caution">
    <text evidence="2">The sequence shown here is derived from an EMBL/GenBank/DDBJ whole genome shotgun (WGS) entry which is preliminary data.</text>
</comment>
<reference evidence="2" key="2">
    <citation type="submission" date="2020-12" db="EMBL/GenBank/DDBJ databases">
        <authorList>
            <person name="Kanost M."/>
        </authorList>
    </citation>
    <scope>NUCLEOTIDE SEQUENCE</scope>
</reference>
<feature type="region of interest" description="Disordered" evidence="1">
    <location>
        <begin position="1"/>
        <end position="83"/>
    </location>
</feature>
<keyword evidence="3" id="KW-1185">Reference proteome</keyword>
<feature type="compositionally biased region" description="Basic and acidic residues" evidence="1">
    <location>
        <begin position="148"/>
        <end position="159"/>
    </location>
</feature>
<feature type="region of interest" description="Disordered" evidence="1">
    <location>
        <begin position="97"/>
        <end position="161"/>
    </location>
</feature>
<evidence type="ECO:0000256" key="1">
    <source>
        <dbReference type="SAM" id="MobiDB-lite"/>
    </source>
</evidence>
<feature type="compositionally biased region" description="Basic and acidic residues" evidence="1">
    <location>
        <begin position="104"/>
        <end position="124"/>
    </location>
</feature>
<dbReference type="AlphaFoldDB" id="A0A921ZUC8"/>
<reference evidence="2" key="1">
    <citation type="journal article" date="2016" name="Insect Biochem. Mol. Biol.">
        <title>Multifaceted biological insights from a draft genome sequence of the tobacco hornworm moth, Manduca sexta.</title>
        <authorList>
            <person name="Kanost M.R."/>
            <person name="Arrese E.L."/>
            <person name="Cao X."/>
            <person name="Chen Y.R."/>
            <person name="Chellapilla S."/>
            <person name="Goldsmith M.R."/>
            <person name="Grosse-Wilde E."/>
            <person name="Heckel D.G."/>
            <person name="Herndon N."/>
            <person name="Jiang H."/>
            <person name="Papanicolaou A."/>
            <person name="Qu J."/>
            <person name="Soulages J.L."/>
            <person name="Vogel H."/>
            <person name="Walters J."/>
            <person name="Waterhouse R.M."/>
            <person name="Ahn S.J."/>
            <person name="Almeida F.C."/>
            <person name="An C."/>
            <person name="Aqrawi P."/>
            <person name="Bretschneider A."/>
            <person name="Bryant W.B."/>
            <person name="Bucks S."/>
            <person name="Chao H."/>
            <person name="Chevignon G."/>
            <person name="Christen J.M."/>
            <person name="Clarke D.F."/>
            <person name="Dittmer N.T."/>
            <person name="Ferguson L.C.F."/>
            <person name="Garavelou S."/>
            <person name="Gordon K.H.J."/>
            <person name="Gunaratna R.T."/>
            <person name="Han Y."/>
            <person name="Hauser F."/>
            <person name="He Y."/>
            <person name="Heidel-Fischer H."/>
            <person name="Hirsh A."/>
            <person name="Hu Y."/>
            <person name="Jiang H."/>
            <person name="Kalra D."/>
            <person name="Klinner C."/>
            <person name="Konig C."/>
            <person name="Kovar C."/>
            <person name="Kroll A.R."/>
            <person name="Kuwar S.S."/>
            <person name="Lee S.L."/>
            <person name="Lehman R."/>
            <person name="Li K."/>
            <person name="Li Z."/>
            <person name="Liang H."/>
            <person name="Lovelace S."/>
            <person name="Lu Z."/>
            <person name="Mansfield J.H."/>
            <person name="McCulloch K.J."/>
            <person name="Mathew T."/>
            <person name="Morton B."/>
            <person name="Muzny D.M."/>
            <person name="Neunemann D."/>
            <person name="Ongeri F."/>
            <person name="Pauchet Y."/>
            <person name="Pu L.L."/>
            <person name="Pyrousis I."/>
            <person name="Rao X.J."/>
            <person name="Redding A."/>
            <person name="Roesel C."/>
            <person name="Sanchez-Gracia A."/>
            <person name="Schaack S."/>
            <person name="Shukla A."/>
            <person name="Tetreau G."/>
            <person name="Wang Y."/>
            <person name="Xiong G.H."/>
            <person name="Traut W."/>
            <person name="Walsh T.K."/>
            <person name="Worley K.C."/>
            <person name="Wu D."/>
            <person name="Wu W."/>
            <person name="Wu Y.Q."/>
            <person name="Zhang X."/>
            <person name="Zou Z."/>
            <person name="Zucker H."/>
            <person name="Briscoe A.D."/>
            <person name="Burmester T."/>
            <person name="Clem R.J."/>
            <person name="Feyereisen R."/>
            <person name="Grimmelikhuijzen C.J.P."/>
            <person name="Hamodrakas S.J."/>
            <person name="Hansson B.S."/>
            <person name="Huguet E."/>
            <person name="Jermiin L.S."/>
            <person name="Lan Q."/>
            <person name="Lehman H.K."/>
            <person name="Lorenzen M."/>
            <person name="Merzendorfer H."/>
            <person name="Michalopoulos I."/>
            <person name="Morton D.B."/>
            <person name="Muthukrishnan S."/>
            <person name="Oakeshott J.G."/>
            <person name="Palmer W."/>
            <person name="Park Y."/>
            <person name="Passarelli A.L."/>
            <person name="Rozas J."/>
            <person name="Schwartz L.M."/>
            <person name="Smith W."/>
            <person name="Southgate A."/>
            <person name="Vilcinskas A."/>
            <person name="Vogt R."/>
            <person name="Wang P."/>
            <person name="Werren J."/>
            <person name="Yu X.Q."/>
            <person name="Zhou J.J."/>
            <person name="Brown S.J."/>
            <person name="Scherer S.E."/>
            <person name="Richards S."/>
            <person name="Blissard G.W."/>
        </authorList>
    </citation>
    <scope>NUCLEOTIDE SEQUENCE</scope>
</reference>
<evidence type="ECO:0000313" key="3">
    <source>
        <dbReference type="Proteomes" id="UP000791440"/>
    </source>
</evidence>
<feature type="compositionally biased region" description="Basic and acidic residues" evidence="1">
    <location>
        <begin position="1"/>
        <end position="25"/>
    </location>
</feature>
<proteinExistence type="predicted"/>
<sequence>MDKQNKRYEERKAGRVIKDNGDTKKLIGKINCDKSFPPDRGDSNQRTVQKNDKKKEDKHDTVGVPCPRKLEKREAKTLDAKDKKVIREKYTLRLRSLNHVNSDLSKKEINSSKQVDYKNVEKIKKPLSTETETPKVKESHSNNSKNSGKSEKPEHDTRRKPVIKTIMSKNDTMRIFKAVTFVDQKKKPMTPLKINIPNDISKKSKPIETFKPKVKATVSRVSVKEKPVVKKTGKCRRMRRHVTSPDMSVTRRVRSPPTEVAKWAPTSINHHTKPYYEAWVDTTLTAFSKNSKDQQFLDKQAIIRSFKRAFEDRPLSPELMYEKLSDEKFTGRIKVRQR</sequence>
<organism evidence="2 3">
    <name type="scientific">Manduca sexta</name>
    <name type="common">Tobacco hawkmoth</name>
    <name type="synonym">Tobacco hornworm</name>
    <dbReference type="NCBI Taxonomy" id="7130"/>
    <lineage>
        <taxon>Eukaryota</taxon>
        <taxon>Metazoa</taxon>
        <taxon>Ecdysozoa</taxon>
        <taxon>Arthropoda</taxon>
        <taxon>Hexapoda</taxon>
        <taxon>Insecta</taxon>
        <taxon>Pterygota</taxon>
        <taxon>Neoptera</taxon>
        <taxon>Endopterygota</taxon>
        <taxon>Lepidoptera</taxon>
        <taxon>Glossata</taxon>
        <taxon>Ditrysia</taxon>
        <taxon>Bombycoidea</taxon>
        <taxon>Sphingidae</taxon>
        <taxon>Sphinginae</taxon>
        <taxon>Sphingini</taxon>
        <taxon>Manduca</taxon>
    </lineage>
</organism>